<protein>
    <submittedName>
        <fullName evidence="1">Uncharacterized protein</fullName>
    </submittedName>
</protein>
<reference evidence="1 2" key="2">
    <citation type="journal article" date="2017" name="Front. Plant Sci.">
        <title>Gene Classification and Mining of Molecular Markers Useful in Red Clover (Trifolium pratense) Breeding.</title>
        <authorList>
            <person name="Istvanek J."/>
            <person name="Dluhosova J."/>
            <person name="Dluhos P."/>
            <person name="Patkova L."/>
            <person name="Nedelnik J."/>
            <person name="Repkova J."/>
        </authorList>
    </citation>
    <scope>NUCLEOTIDE SEQUENCE [LARGE SCALE GENOMIC DNA]</scope>
    <source>
        <strain evidence="2">cv. Tatra</strain>
        <tissue evidence="1">Young leaves</tissue>
    </source>
</reference>
<organism evidence="1 2">
    <name type="scientific">Trifolium pratense</name>
    <name type="common">Red clover</name>
    <dbReference type="NCBI Taxonomy" id="57577"/>
    <lineage>
        <taxon>Eukaryota</taxon>
        <taxon>Viridiplantae</taxon>
        <taxon>Streptophyta</taxon>
        <taxon>Embryophyta</taxon>
        <taxon>Tracheophyta</taxon>
        <taxon>Spermatophyta</taxon>
        <taxon>Magnoliopsida</taxon>
        <taxon>eudicotyledons</taxon>
        <taxon>Gunneridae</taxon>
        <taxon>Pentapetalae</taxon>
        <taxon>rosids</taxon>
        <taxon>fabids</taxon>
        <taxon>Fabales</taxon>
        <taxon>Fabaceae</taxon>
        <taxon>Papilionoideae</taxon>
        <taxon>50 kb inversion clade</taxon>
        <taxon>NPAAA clade</taxon>
        <taxon>Hologalegina</taxon>
        <taxon>IRL clade</taxon>
        <taxon>Trifolieae</taxon>
        <taxon>Trifolium</taxon>
    </lineage>
</organism>
<dbReference type="Proteomes" id="UP000236291">
    <property type="component" value="Unassembled WGS sequence"/>
</dbReference>
<dbReference type="EMBL" id="ASHM01237762">
    <property type="protein sequence ID" value="PNX68925.1"/>
    <property type="molecule type" value="Genomic_DNA"/>
</dbReference>
<reference evidence="1 2" key="1">
    <citation type="journal article" date="2014" name="Am. J. Bot.">
        <title>Genome assembly and annotation for red clover (Trifolium pratense; Fabaceae).</title>
        <authorList>
            <person name="Istvanek J."/>
            <person name="Jaros M."/>
            <person name="Krenek A."/>
            <person name="Repkova J."/>
        </authorList>
    </citation>
    <scope>NUCLEOTIDE SEQUENCE [LARGE SCALE GENOMIC DNA]</scope>
    <source>
        <strain evidence="2">cv. Tatra</strain>
        <tissue evidence="1">Young leaves</tissue>
    </source>
</reference>
<sequence>MVDDNLADIEKRYSETKAKLEDDIKK</sequence>
<name>A0A2K3KRK4_TRIPR</name>
<evidence type="ECO:0000313" key="1">
    <source>
        <dbReference type="EMBL" id="PNX68925.1"/>
    </source>
</evidence>
<comment type="caution">
    <text evidence="1">The sequence shown here is derived from an EMBL/GenBank/DDBJ whole genome shotgun (WGS) entry which is preliminary data.</text>
</comment>
<dbReference type="AlphaFoldDB" id="A0A2K3KRK4"/>
<gene>
    <name evidence="1" type="ORF">L195_g064206</name>
</gene>
<evidence type="ECO:0000313" key="2">
    <source>
        <dbReference type="Proteomes" id="UP000236291"/>
    </source>
</evidence>
<feature type="non-terminal residue" evidence="1">
    <location>
        <position position="26"/>
    </location>
</feature>
<proteinExistence type="predicted"/>
<accession>A0A2K3KRK4</accession>